<dbReference type="EMBL" id="BMUB01000003">
    <property type="protein sequence ID" value="GGU67616.1"/>
    <property type="molecule type" value="Genomic_DNA"/>
</dbReference>
<dbReference type="Gene3D" id="3.30.420.40">
    <property type="match status" value="1"/>
</dbReference>
<accession>A0A1E7N3F1</accession>
<keyword evidence="6" id="KW-1185">Reference proteome</keyword>
<dbReference type="Pfam" id="PF16861">
    <property type="entry name" value="Carbam_trans_C"/>
    <property type="match status" value="1"/>
</dbReference>
<evidence type="ECO:0000259" key="3">
    <source>
        <dbReference type="Pfam" id="PF16861"/>
    </source>
</evidence>
<evidence type="ECO:0000259" key="2">
    <source>
        <dbReference type="Pfam" id="PF02543"/>
    </source>
</evidence>
<reference evidence="4" key="1">
    <citation type="journal article" date="2014" name="Int. J. Syst. Evol. Microbiol.">
        <title>Complete genome sequence of Corynebacterium casei LMG S-19264T (=DSM 44701T), isolated from a smear-ripened cheese.</title>
        <authorList>
            <consortium name="US DOE Joint Genome Institute (JGI-PGF)"/>
            <person name="Walter F."/>
            <person name="Albersmeier A."/>
            <person name="Kalinowski J."/>
            <person name="Ruckert C."/>
        </authorList>
    </citation>
    <scope>NUCLEOTIDE SEQUENCE</scope>
    <source>
        <strain evidence="4">JCM 4434</strain>
    </source>
</reference>
<dbReference type="InterPro" id="IPR038152">
    <property type="entry name" value="Carbam_trans_C_sf"/>
</dbReference>
<dbReference type="InterPro" id="IPR051338">
    <property type="entry name" value="NodU/CmcH_Carbamoyltrnsfr"/>
</dbReference>
<reference evidence="4" key="5">
    <citation type="submission" date="2020-09" db="EMBL/GenBank/DDBJ databases">
        <authorList>
            <person name="Sun Q."/>
            <person name="Ohkuma M."/>
        </authorList>
    </citation>
    <scope>NUCLEOTIDE SEQUENCE</scope>
    <source>
        <strain evidence="4">JCM 4434</strain>
    </source>
</reference>
<evidence type="ECO:0000313" key="4">
    <source>
        <dbReference type="EMBL" id="GGU67616.1"/>
    </source>
</evidence>
<reference evidence="5" key="4">
    <citation type="submission" date="2016-08" db="EMBL/GenBank/DDBJ databases">
        <title>Sequencing, Assembly and Comparative Genomics of S. aureofaciens ATCC 10762.</title>
        <authorList>
            <person name="Gradnigo J.S."/>
            <person name="Johnson N."/>
            <person name="Somerville G.A."/>
        </authorList>
    </citation>
    <scope>NUCLEOTIDE SEQUENCE [LARGE SCALE GENOMIC DNA]</scope>
    <source>
        <strain evidence="5">ATCC 10762</strain>
    </source>
</reference>
<proteinExistence type="inferred from homology"/>
<dbReference type="Proteomes" id="UP000037395">
    <property type="component" value="Unassembled WGS sequence"/>
</dbReference>
<sequence>MAEHFLSAYLTPPGPGAVFSVRHDQNVALWRREGADVELVRVWELERVSGQKHHFWPLYTEGRSEAFLSALLAEEGLTLDDVTATWGTPGLPKAQPVPKPVGAEDFPLHSLAHLFSGVLRDVPLFREGQIVGLAIDALPDYAQESRPNPYWYAGCVVKQGRITFEPVESPGPLYTAAETVFGLEPGSLMALASASTAAIEFDAEAAIADVTFFGGSATQPWKAAHDLVRSVVDAAEEQLADAELDDSLSREDHLRSAVMKVIQRCCEGVAVRNVERLLEVGGLRAEDTHLATTGGYALNCPTNTLLMDRFGFRGLVTPPCANDSGQGIGLGLLGLYGAGALDGSDLRIVSPYYGRDVLDTEEALAEFAPWIVSVTDFEDERFVADVSDGVIAWVDGRAELGPRALGHRSLLGDPRSQKVKDLLNEYKRRQWWRPVAPMVMAEHAGEWFASDRESPYMLEAVQVRPEVRELVPAIVHLDGSARHQTVTAESNPALHRALDAFRAATGVPILCNTSLNDKAEAVVDQAAQALNFCVRKGVRVLYLCGRRVELRTEPVPAVAAPTEPRPRALEYFAGQEADRDALWQGWLDAGYTVEGMYHLSRSHQLRAEQELSTPERVNLLAAYRAKVDPSFSGLVNNFRRTHGPGGSFVDPSTLTGAFGVINPLRRNGK</sequence>
<protein>
    <recommendedName>
        <fullName evidence="7">Carbamoyltransferase</fullName>
    </recommendedName>
</protein>
<dbReference type="GeneID" id="97485016"/>
<dbReference type="InterPro" id="IPR031730">
    <property type="entry name" value="Carbam_trans_C"/>
</dbReference>
<dbReference type="GO" id="GO:0003824">
    <property type="term" value="F:catalytic activity"/>
    <property type="evidence" value="ECO:0007669"/>
    <property type="project" value="InterPro"/>
</dbReference>
<feature type="domain" description="Carbamoyltransferase" evidence="2">
    <location>
        <begin position="255"/>
        <end position="329"/>
    </location>
</feature>
<name>A0A1E7N3F1_KITAU</name>
<dbReference type="Gene3D" id="3.90.870.20">
    <property type="entry name" value="Carbamoyltransferase, C-terminal domain"/>
    <property type="match status" value="1"/>
</dbReference>
<dbReference type="PANTHER" id="PTHR34847">
    <property type="entry name" value="NODULATION PROTEIN U"/>
    <property type="match status" value="1"/>
</dbReference>
<comment type="caution">
    <text evidence="5">The sequence shown here is derived from an EMBL/GenBank/DDBJ whole genome shotgun (WGS) entry which is preliminary data.</text>
</comment>
<evidence type="ECO:0000256" key="1">
    <source>
        <dbReference type="ARBA" id="ARBA00006129"/>
    </source>
</evidence>
<feature type="domain" description="Carbamoyltransferase C-terminal" evidence="3">
    <location>
        <begin position="388"/>
        <end position="543"/>
    </location>
</feature>
<organism evidence="5 6">
    <name type="scientific">Kitasatospora aureofaciens</name>
    <name type="common">Streptomyces aureofaciens</name>
    <dbReference type="NCBI Taxonomy" id="1894"/>
    <lineage>
        <taxon>Bacteria</taxon>
        <taxon>Bacillati</taxon>
        <taxon>Actinomycetota</taxon>
        <taxon>Actinomycetes</taxon>
        <taxon>Kitasatosporales</taxon>
        <taxon>Streptomycetaceae</taxon>
        <taxon>Kitasatospora</taxon>
    </lineage>
</organism>
<dbReference type="Proteomes" id="UP000610124">
    <property type="component" value="Unassembled WGS sequence"/>
</dbReference>
<reference evidence="6" key="3">
    <citation type="submission" date="2016-08" db="EMBL/GenBank/DDBJ databases">
        <title>Sequencing, assembly and comparative genomics of S. aureofaciens ATCC 10762.</title>
        <authorList>
            <person name="Gradnigo J.S."/>
            <person name="Johnson N."/>
            <person name="Somerville G.A."/>
        </authorList>
    </citation>
    <scope>NUCLEOTIDE SEQUENCE [LARGE SCALE GENOMIC DNA]</scope>
    <source>
        <strain evidence="6">ATCC 10762 / DSM 40127 / CCM 3239 / JCM 4008 / LMG 5968 / NBRC 12843 / NCIMB 8234 / A-377</strain>
    </source>
</reference>
<dbReference type="RefSeq" id="WP_051747224.1">
    <property type="nucleotide sequence ID" value="NZ_BMUB01000003.1"/>
</dbReference>
<gene>
    <name evidence="4" type="ORF">GCM10010502_18580</name>
    <name evidence="5" type="ORF">HS99_0033350</name>
</gene>
<dbReference type="Pfam" id="PF02543">
    <property type="entry name" value="Carbam_trans_N"/>
    <property type="match status" value="1"/>
</dbReference>
<dbReference type="PANTHER" id="PTHR34847:SF1">
    <property type="entry name" value="NODULATION PROTEIN U"/>
    <property type="match status" value="1"/>
</dbReference>
<dbReference type="AlphaFoldDB" id="A0A1E7N3F1"/>
<accession>A0A8H9HJG8</accession>
<dbReference type="OrthoDB" id="9780777at2"/>
<evidence type="ECO:0000313" key="5">
    <source>
        <dbReference type="EMBL" id="OEV35210.1"/>
    </source>
</evidence>
<evidence type="ECO:0008006" key="7">
    <source>
        <dbReference type="Google" id="ProtNLM"/>
    </source>
</evidence>
<reference evidence="5 6" key="2">
    <citation type="submission" date="2014-07" db="EMBL/GenBank/DDBJ databases">
        <authorList>
            <person name="Zhang J.E."/>
            <person name="Yang H."/>
            <person name="Guo J."/>
            <person name="Deng Z."/>
            <person name="Luo H."/>
            <person name="Luo M."/>
            <person name="Zhao B."/>
        </authorList>
    </citation>
    <scope>NUCLEOTIDE SEQUENCE [LARGE SCALE GENOMIC DNA]</scope>
    <source>
        <strain evidence="5">ATCC 10762</strain>
        <strain evidence="6">ATCC 10762 / DSM 40127 / CCM 3239 / JCM 4008 / LMG 5968 / NBRC 12843 / NCIMB 8234 / A-377</strain>
    </source>
</reference>
<evidence type="ECO:0000313" key="6">
    <source>
        <dbReference type="Proteomes" id="UP000037395"/>
    </source>
</evidence>
<comment type="similarity">
    <text evidence="1">Belongs to the NodU/CmcH family.</text>
</comment>
<dbReference type="InterPro" id="IPR003696">
    <property type="entry name" value="Carbtransf_dom"/>
</dbReference>
<dbReference type="EMBL" id="JPRF03000037">
    <property type="protein sequence ID" value="OEV35210.1"/>
    <property type="molecule type" value="Genomic_DNA"/>
</dbReference>